<dbReference type="HOGENOM" id="CLU_998151_0_0_1"/>
<dbReference type="OMA" id="EHIGASH"/>
<dbReference type="PANTHER" id="PTHR13295:SF4">
    <property type="entry name" value="GLUTAMATE--CYSTEINE LIGASE REGULATORY SUBUNIT"/>
    <property type="match status" value="1"/>
</dbReference>
<dbReference type="RefSeq" id="XP_062883627.1">
    <property type="nucleotide sequence ID" value="XM_063027672.1"/>
</dbReference>
<dbReference type="GO" id="GO:0035226">
    <property type="term" value="F:glutamate-cysteine ligase catalytic subunit binding"/>
    <property type="evidence" value="ECO:0007669"/>
    <property type="project" value="InterPro"/>
</dbReference>
<dbReference type="GO" id="GO:0030234">
    <property type="term" value="F:enzyme regulator activity"/>
    <property type="evidence" value="ECO:0007669"/>
    <property type="project" value="TreeGrafter"/>
</dbReference>
<name>A0A095CBV7_CRYD2</name>
<dbReference type="GO" id="GO:0006750">
    <property type="term" value="P:glutathione biosynthetic process"/>
    <property type="evidence" value="ECO:0007669"/>
    <property type="project" value="InterPro"/>
</dbReference>
<evidence type="ECO:0000313" key="1">
    <source>
        <dbReference type="EMBL" id="KGB77842.1"/>
    </source>
</evidence>
<dbReference type="GeneID" id="88179947"/>
<organism evidence="1 2">
    <name type="scientific">Cryptococcus deuterogattii (strain R265)</name>
    <name type="common">Cryptococcus gattii VGII (strain R265)</name>
    <dbReference type="NCBI Taxonomy" id="294750"/>
    <lineage>
        <taxon>Eukaryota</taxon>
        <taxon>Fungi</taxon>
        <taxon>Dikarya</taxon>
        <taxon>Basidiomycota</taxon>
        <taxon>Agaricomycotina</taxon>
        <taxon>Tremellomycetes</taxon>
        <taxon>Tremellales</taxon>
        <taxon>Cryptococcaceae</taxon>
        <taxon>Cryptococcus</taxon>
        <taxon>Cryptococcus gattii species complex</taxon>
    </lineage>
</organism>
<dbReference type="EMBL" id="CP025759">
    <property type="protein sequence ID" value="KGB77842.1"/>
    <property type="molecule type" value="Genomic_DNA"/>
</dbReference>
<sequence>MPPSLVLFTTSQTPLAVRYPHPLRPILTVPPLLHRSLHNALDRDQPSAVFVGDAEGVGGVTQGTLYIPNLEELVNPSPLSVPNGHTALESVQDDIELTIKIHLTVSPTSIPTASAQAEWVGEALQVVRKAKCLPLPDNLLIGFKGIDYRGVKTATGAEGSVAPNTETIPAELEEEVLKVWERVFAERSRIVKEGGKLGSLYAPQGLLKKLTEREEGRGRVKVNALDTPDCHHLPKEYTEYARKNGVELWAGGGGEGSDPVPSAHLQNVLQEFLPAIRKIIPEEQVKELNKLDNSIPLGQDGLKFEDVETGVQVRWVLSYTALSTSRNVVKDKGYIIAADLV</sequence>
<dbReference type="VEuPathDB" id="FungiDB:CNBG_3680"/>
<protein>
    <submittedName>
        <fullName evidence="1">Uncharacterized protein</fullName>
    </submittedName>
</protein>
<dbReference type="GO" id="GO:0017109">
    <property type="term" value="C:glutamate-cysteine ligase complex"/>
    <property type="evidence" value="ECO:0007669"/>
    <property type="project" value="TreeGrafter"/>
</dbReference>
<gene>
    <name evidence="1" type="ORF">CNBG_3680</name>
</gene>
<dbReference type="PANTHER" id="PTHR13295">
    <property type="entry name" value="GLUTAMATE CYSTEINE LIGASE REGULATORY SUBUNIT"/>
    <property type="match status" value="1"/>
</dbReference>
<proteinExistence type="predicted"/>
<dbReference type="AlphaFoldDB" id="A0A095CBV7"/>
<dbReference type="Proteomes" id="UP000029445">
    <property type="component" value="Chromosome 1"/>
</dbReference>
<dbReference type="InterPro" id="IPR032963">
    <property type="entry name" value="Gclm"/>
</dbReference>
<reference evidence="1 2" key="1">
    <citation type="journal article" date="2011" name="MBio">
        <title>Genome variation in Cryptococcus gattii, an emerging pathogen of immunocompetent hosts.</title>
        <authorList>
            <person name="D'Souza C.A."/>
            <person name="Kronstad J.W."/>
            <person name="Taylor G."/>
            <person name="Warren R."/>
            <person name="Yuen M."/>
            <person name="Hu G."/>
            <person name="Jung W.H."/>
            <person name="Sham A."/>
            <person name="Kidd S.E."/>
            <person name="Tangen K."/>
            <person name="Lee N."/>
            <person name="Zeilmaker T."/>
            <person name="Sawkins J."/>
            <person name="McVicker G."/>
            <person name="Shah S."/>
            <person name="Gnerre S."/>
            <person name="Griggs A."/>
            <person name="Zeng Q."/>
            <person name="Bartlett K."/>
            <person name="Li W."/>
            <person name="Wang X."/>
            <person name="Heitman J."/>
            <person name="Stajich J.E."/>
            <person name="Fraser J.A."/>
            <person name="Meyer W."/>
            <person name="Carter D."/>
            <person name="Schein J."/>
            <person name="Krzywinski M."/>
            <person name="Kwon-Chung K.J."/>
            <person name="Varma A."/>
            <person name="Wang J."/>
            <person name="Brunham R."/>
            <person name="Fyfe M."/>
            <person name="Ouellette B.F."/>
            <person name="Siddiqui A."/>
            <person name="Marra M."/>
            <person name="Jones S."/>
            <person name="Holt R."/>
            <person name="Birren B.W."/>
            <person name="Galagan J.E."/>
            <person name="Cuomo C.A."/>
        </authorList>
    </citation>
    <scope>NUCLEOTIDE SEQUENCE [LARGE SCALE GENOMIC DNA]</scope>
    <source>
        <strain evidence="1 2">R265</strain>
    </source>
</reference>
<dbReference type="KEGG" id="cdeu:CNBG_3680"/>
<evidence type="ECO:0000313" key="2">
    <source>
        <dbReference type="Proteomes" id="UP000029445"/>
    </source>
</evidence>
<keyword evidence="2" id="KW-1185">Reference proteome</keyword>
<reference evidence="1 2" key="2">
    <citation type="journal article" date="2018" name="Proc. Natl. Acad. Sci.">
        <title>RNAi is a critical determinant of centromere evolution in closely related fungi.</title>
        <authorList>
            <person name="Yadav V."/>
            <person name="Sun S."/>
            <person name="Billmyre R.B."/>
            <person name="Thimmappa B.C."/>
            <person name="Shea T."/>
            <person name="Lintner R."/>
            <person name="Bakkeren G."/>
            <person name="Cuomo C.A."/>
            <person name="Heitman J."/>
            <person name="Sanyal K."/>
        </authorList>
    </citation>
    <scope>NUCLEOTIDE SEQUENCE [LARGE SCALE GENOMIC DNA]</scope>
    <source>
        <strain evidence="1 2">R265</strain>
    </source>
</reference>
<dbReference type="STRING" id="294750.A0A095CBV7"/>
<dbReference type="OrthoDB" id="5596051at2759"/>
<accession>A0A095CBV7</accession>